<dbReference type="PANTHER" id="PTHR39210:SF1">
    <property type="entry name" value="HEPARIN-SULFATE LYASE"/>
    <property type="match status" value="1"/>
</dbReference>
<feature type="chain" id="PRO_5037230954" evidence="5">
    <location>
        <begin position="18"/>
        <end position="762"/>
    </location>
</feature>
<feature type="domain" description="Heparinase II/III-like C-terminal" evidence="6">
    <location>
        <begin position="428"/>
        <end position="556"/>
    </location>
</feature>
<name>A0A927FCU9_9BACT</name>
<keyword evidence="4" id="KW-0456">Lyase</keyword>
<dbReference type="Gene3D" id="2.70.98.70">
    <property type="match status" value="1"/>
</dbReference>
<dbReference type="AlphaFoldDB" id="A0A927FCU9"/>
<dbReference type="SUPFAM" id="SSF48230">
    <property type="entry name" value="Chondroitin AC/alginate lyase"/>
    <property type="match status" value="1"/>
</dbReference>
<evidence type="ECO:0000256" key="2">
    <source>
        <dbReference type="ARBA" id="ARBA00022729"/>
    </source>
</evidence>
<gene>
    <name evidence="7" type="ORF">IEN85_21150</name>
</gene>
<dbReference type="GO" id="GO:0016829">
    <property type="term" value="F:lyase activity"/>
    <property type="evidence" value="ECO:0007669"/>
    <property type="project" value="UniProtKB-KW"/>
</dbReference>
<comment type="subcellular location">
    <subcellularLocation>
        <location evidence="1">Periplasm</location>
    </subcellularLocation>
</comment>
<dbReference type="Gene3D" id="1.50.10.100">
    <property type="entry name" value="Chondroitin AC/alginate lyase"/>
    <property type="match status" value="1"/>
</dbReference>
<evidence type="ECO:0000259" key="6">
    <source>
        <dbReference type="Pfam" id="PF07940"/>
    </source>
</evidence>
<evidence type="ECO:0000256" key="4">
    <source>
        <dbReference type="ARBA" id="ARBA00023239"/>
    </source>
</evidence>
<keyword evidence="8" id="KW-1185">Reference proteome</keyword>
<dbReference type="Pfam" id="PF07940">
    <property type="entry name" value="Hepar_II_III_C"/>
    <property type="match status" value="1"/>
</dbReference>
<dbReference type="RefSeq" id="WP_191619092.1">
    <property type="nucleotide sequence ID" value="NZ_JACYFG010000051.1"/>
</dbReference>
<comment type="caution">
    <text evidence="7">The sequence shown here is derived from an EMBL/GenBank/DDBJ whole genome shotgun (WGS) entry which is preliminary data.</text>
</comment>
<reference evidence="7" key="1">
    <citation type="submission" date="2020-09" db="EMBL/GenBank/DDBJ databases">
        <title>Pelagicoccus enzymogenes sp. nov. with an EPS production, isolated from marine sediment.</title>
        <authorList>
            <person name="Feng X."/>
        </authorList>
    </citation>
    <scope>NUCLEOTIDE SEQUENCE</scope>
    <source>
        <strain evidence="7">NFK12</strain>
    </source>
</reference>
<feature type="signal peptide" evidence="5">
    <location>
        <begin position="1"/>
        <end position="17"/>
    </location>
</feature>
<dbReference type="EMBL" id="JACYFG010000051">
    <property type="protein sequence ID" value="MBD5782020.1"/>
    <property type="molecule type" value="Genomic_DNA"/>
</dbReference>
<keyword evidence="2 5" id="KW-0732">Signal</keyword>
<evidence type="ECO:0000313" key="8">
    <source>
        <dbReference type="Proteomes" id="UP000622317"/>
    </source>
</evidence>
<sequence>MAAKTISLVLAGAWACAAAFGLDEEEFYHTYDGFELPAEVVMPEEEVHPSLWFSEQEIWAISQKRSGDEVSRAYWEAVLNSEYVLAQLPPIPRLEDEKQVVHKYYGTLTQVAAYNAFLYQVSNDDKKQAYLEKAVEALKRGYAGPLYQLDPIVKGSAVDEIYQGVWAQNFAAAYDWVQPALSAEDDALIRGHLVEHARYMYENLWSWASSPHNHLSKPAWGLGSTALCLSDHPEAKAWLERAVAASNANTRYFFSGDGIYREGSHYYIFSMINFLPFLYHYENTSGYNAFGPFQPAFEWPVLTRNGKGWMPNFEDSFIRPYPSQLVAKAYRYAPTRLHTEAPLSEVLQWNFRNTDYEAFDKSEERSGFNYTGASWDYPKALVEYLCYEPSIAATAPDVAPVQFLGSGQSVFRSDWKSGDPKSRTLIFQGVAEADNHEHYDHLSFVLHAENQMMSSDAGYTRKSYGEPMRKEWYLTAEAHNVVLANGEAPVDVAANLAPLSRSQLMSPFFSSEIKQAPYAAGGSHQRLVAMLEGDRFAILDLVELPEPGRMEIVMHGGRASLDRGEELMAWTYQDDDYGPAAGLRQWFWGKGFKTKELAGELTYIKGDYAAFPYVKHEKQGANGLGLTLLDPVAKSEVGVDYAYERKSDTTIVVRNSEGSEWIAANATRARIGEGGWESDALFTFVRSGTEGRLRAAAVEATYLRVGEGVEFEFNGPVTMATETSRNGVYFYFSTSVPLQGIARCGGKVYRLDLSDSGLVVFR</sequence>
<accession>A0A927FCU9</accession>
<protein>
    <submittedName>
        <fullName evidence="7">Heparinase II/III family protein</fullName>
    </submittedName>
</protein>
<evidence type="ECO:0000256" key="3">
    <source>
        <dbReference type="ARBA" id="ARBA00022764"/>
    </source>
</evidence>
<evidence type="ECO:0000256" key="1">
    <source>
        <dbReference type="ARBA" id="ARBA00004418"/>
    </source>
</evidence>
<dbReference type="GO" id="GO:0042597">
    <property type="term" value="C:periplasmic space"/>
    <property type="evidence" value="ECO:0007669"/>
    <property type="project" value="UniProtKB-SubCell"/>
</dbReference>
<keyword evidence="3" id="KW-0574">Periplasm</keyword>
<evidence type="ECO:0000313" key="7">
    <source>
        <dbReference type="EMBL" id="MBD5782020.1"/>
    </source>
</evidence>
<evidence type="ECO:0000256" key="5">
    <source>
        <dbReference type="SAM" id="SignalP"/>
    </source>
</evidence>
<dbReference type="InterPro" id="IPR012480">
    <property type="entry name" value="Hepar_II_III_C"/>
</dbReference>
<dbReference type="PANTHER" id="PTHR39210">
    <property type="entry name" value="HEPARIN-SULFATE LYASE"/>
    <property type="match status" value="1"/>
</dbReference>
<dbReference type="InterPro" id="IPR008929">
    <property type="entry name" value="Chondroitin_lyas"/>
</dbReference>
<organism evidence="7 8">
    <name type="scientific">Pelagicoccus enzymogenes</name>
    <dbReference type="NCBI Taxonomy" id="2773457"/>
    <lineage>
        <taxon>Bacteria</taxon>
        <taxon>Pseudomonadati</taxon>
        <taxon>Verrucomicrobiota</taxon>
        <taxon>Opitutia</taxon>
        <taxon>Puniceicoccales</taxon>
        <taxon>Pelagicoccaceae</taxon>
        <taxon>Pelagicoccus</taxon>
    </lineage>
</organism>
<dbReference type="Proteomes" id="UP000622317">
    <property type="component" value="Unassembled WGS sequence"/>
</dbReference>
<proteinExistence type="predicted"/>